<keyword evidence="3" id="KW-1185">Reference proteome</keyword>
<feature type="region of interest" description="Disordered" evidence="1">
    <location>
        <begin position="639"/>
        <end position="675"/>
    </location>
</feature>
<feature type="compositionally biased region" description="Basic and acidic residues" evidence="1">
    <location>
        <begin position="735"/>
        <end position="749"/>
    </location>
</feature>
<dbReference type="SUPFAM" id="SSF56219">
    <property type="entry name" value="DNase I-like"/>
    <property type="match status" value="1"/>
</dbReference>
<reference evidence="2" key="1">
    <citation type="submission" date="2023-10" db="EMBL/GenBank/DDBJ databases">
        <authorList>
            <person name="Chen Y."/>
            <person name="Shah S."/>
            <person name="Dougan E. K."/>
            <person name="Thang M."/>
            <person name="Chan C."/>
        </authorList>
    </citation>
    <scope>NUCLEOTIDE SEQUENCE [LARGE SCALE GENOMIC DNA]</scope>
</reference>
<dbReference type="Proteomes" id="UP001189429">
    <property type="component" value="Unassembled WGS sequence"/>
</dbReference>
<evidence type="ECO:0000256" key="1">
    <source>
        <dbReference type="SAM" id="MobiDB-lite"/>
    </source>
</evidence>
<proteinExistence type="predicted"/>
<gene>
    <name evidence="2" type="ORF">PCOR1329_LOCUS29318</name>
</gene>
<feature type="non-terminal residue" evidence="2">
    <location>
        <position position="775"/>
    </location>
</feature>
<organism evidence="2 3">
    <name type="scientific">Prorocentrum cordatum</name>
    <dbReference type="NCBI Taxonomy" id="2364126"/>
    <lineage>
        <taxon>Eukaryota</taxon>
        <taxon>Sar</taxon>
        <taxon>Alveolata</taxon>
        <taxon>Dinophyceae</taxon>
        <taxon>Prorocentrales</taxon>
        <taxon>Prorocentraceae</taxon>
        <taxon>Prorocentrum</taxon>
    </lineage>
</organism>
<dbReference type="Gene3D" id="3.60.10.10">
    <property type="entry name" value="Endonuclease/exonuclease/phosphatase"/>
    <property type="match status" value="1"/>
</dbReference>
<evidence type="ECO:0000313" key="2">
    <source>
        <dbReference type="EMBL" id="CAK0830781.1"/>
    </source>
</evidence>
<feature type="compositionally biased region" description="Polar residues" evidence="1">
    <location>
        <begin position="640"/>
        <end position="652"/>
    </location>
</feature>
<protein>
    <recommendedName>
        <fullName evidence="4">Endonuclease/exonuclease/phosphatase domain-containing protein</fullName>
    </recommendedName>
</protein>
<feature type="region of interest" description="Disordered" evidence="1">
    <location>
        <begin position="719"/>
        <end position="775"/>
    </location>
</feature>
<feature type="region of interest" description="Disordered" evidence="1">
    <location>
        <begin position="225"/>
        <end position="278"/>
    </location>
</feature>
<feature type="region of interest" description="Disordered" evidence="1">
    <location>
        <begin position="552"/>
        <end position="576"/>
    </location>
</feature>
<evidence type="ECO:0000313" key="3">
    <source>
        <dbReference type="Proteomes" id="UP001189429"/>
    </source>
</evidence>
<evidence type="ECO:0008006" key="4">
    <source>
        <dbReference type="Google" id="ProtNLM"/>
    </source>
</evidence>
<comment type="caution">
    <text evidence="2">The sequence shown here is derived from an EMBL/GenBank/DDBJ whole genome shotgun (WGS) entry which is preliminary data.</text>
</comment>
<sequence length="775" mass="84806">MGGKKYGRAWSRCEGCQNSIWNTKLIAQDCVCQCGHTVQLWAPWNSVARHENDTSNTYEKKLRDLLKADLPPAVATAIQTELQQAKKPPPTDAWEAAQKAKQELRKTEQATQKAAMGVLRARADLESASEAHASKVEQQAMAELAYQKALSTLQTEQARDAPQRNKLIIDYDIFETADPADMDENERKTFMEYKKEFDTARPQLESAVQKLQNLMESIKRFDQERVAKRRRQEGGDEAPSVEAGRGGGAGAPPAMPATPGAGSAPAPVPPQPPLDGEWLKSLSEDSLRQAAETSKTKASPVTAQPIVEEAQLFFSNITEWGPQAERWVAPTGKRYQLLALVETHISQAKQQHEFLKIDKDDWRSSKCYAMPTDRSAEGTTGGEMVLARKSVAASTFDAMRHQSRQLHAVDPCHGFAPMTWHRKTGNLVVIAFYIEPHHSITGPVHERMVALTAFLDMLADPWIVLADWNMSPSQLADSGYPEERGGSILVALGSATCDKGSGSTIDYAVVKRGWEMSVVIRQVHDVPWGTHCGLEVCAGESQPRRFRALALPADLPCPPRPQRQANPNSKTSLRKKAALDKRRNQLPDMLQEAFDELTQSQEDAAAPPVLSAADVDYVDGVDFAINLDLWRRHQDDMRSMLSTPDENDTLGTYDTRGPPEKAGSQLPPGKSRRLEGAQSVYCGTVEEMHGMPLRGAGAPRAHAGGHGPQIVGACSPPSELRGNVATGADGVVTDTGRDATDPSRDKWSILDENDALNTYDTAGHSEKAGSQHPTG</sequence>
<name>A0ABN9SGL6_9DINO</name>
<dbReference type="InterPro" id="IPR036691">
    <property type="entry name" value="Endo/exonu/phosph_ase_sf"/>
</dbReference>
<dbReference type="EMBL" id="CAUYUJ010011023">
    <property type="protein sequence ID" value="CAK0830781.1"/>
    <property type="molecule type" value="Genomic_DNA"/>
</dbReference>
<accession>A0ABN9SGL6</accession>